<dbReference type="EMBL" id="JBHTIU010000039">
    <property type="protein sequence ID" value="MFD0870114.1"/>
    <property type="molecule type" value="Genomic_DNA"/>
</dbReference>
<gene>
    <name evidence="3" type="ORF">ACFQ03_13210</name>
</gene>
<dbReference type="PANTHER" id="PTHR43649">
    <property type="entry name" value="ARABINOSE-BINDING PROTEIN-RELATED"/>
    <property type="match status" value="1"/>
</dbReference>
<evidence type="ECO:0000256" key="2">
    <source>
        <dbReference type="SAM" id="MobiDB-lite"/>
    </source>
</evidence>
<sequence>MQGKWGKAASVLMAGVVAASLTACGKEEKPASSPNASPGPSSEPSESAAPKTVSLDWLTYQYGPVDNDAPIKKFVEDKFNVKLNIWYMDVTQREQLLGTKLASGEIPDFMTVYSGADLQKFYTQGVTVGYTEEELNQYMPNYKKLVDSYDPKIWDYVKYDGKYIGIPSINSDGVYSLATAWRQDWLEKVGITKVPETLEEYKEALVKFRNDDPDGNNKKDTYGMSNSGMTNVYGAYGVYPEFWTIRDGQIVWSGILPETKKALETLREWKQEDLISPEWVIGENTGGYWAISHDFVNGKIGVSSHGSYYHWSPADPETNFLGGDNTKMLAEVTKGEGKIAYGKPPVGPDGKFGNITPGLVGGTYMAFGKDAADDETRHRIMQIWDTVYGDFDTFVKVKYGDKGVHHDNGPDGHTIVMKEGFKTNEEMAKIGAHITFSPFAQPEFSKKLQDPKRVGANDKYFKFEGAGYENAVKSPLPSDSKYSKNLIKLQQDTFTAIINGEKPLEEFDKFVEEWKSSGGDQLTKEANEWYQSLK</sequence>
<dbReference type="Proteomes" id="UP001597120">
    <property type="component" value="Unassembled WGS sequence"/>
</dbReference>
<evidence type="ECO:0000256" key="1">
    <source>
        <dbReference type="ARBA" id="ARBA00022729"/>
    </source>
</evidence>
<dbReference type="InterPro" id="IPR050490">
    <property type="entry name" value="Bact_solute-bd_prot1"/>
</dbReference>
<dbReference type="PANTHER" id="PTHR43649:SF33">
    <property type="entry name" value="POLYGALACTURONAN_RHAMNOGALACTURONAN-BINDING PROTEIN YTCQ"/>
    <property type="match status" value="1"/>
</dbReference>
<feature type="region of interest" description="Disordered" evidence="2">
    <location>
        <begin position="27"/>
        <end position="48"/>
    </location>
</feature>
<evidence type="ECO:0000313" key="3">
    <source>
        <dbReference type="EMBL" id="MFD0870114.1"/>
    </source>
</evidence>
<accession>A0ABW3DC28</accession>
<organism evidence="3 4">
    <name type="scientific">Paenibacillus residui</name>
    <dbReference type="NCBI Taxonomy" id="629724"/>
    <lineage>
        <taxon>Bacteria</taxon>
        <taxon>Bacillati</taxon>
        <taxon>Bacillota</taxon>
        <taxon>Bacilli</taxon>
        <taxon>Bacillales</taxon>
        <taxon>Paenibacillaceae</taxon>
        <taxon>Paenibacillus</taxon>
    </lineage>
</organism>
<dbReference type="SUPFAM" id="SSF53850">
    <property type="entry name" value="Periplasmic binding protein-like II"/>
    <property type="match status" value="1"/>
</dbReference>
<comment type="caution">
    <text evidence="3">The sequence shown here is derived from an EMBL/GenBank/DDBJ whole genome shotgun (WGS) entry which is preliminary data.</text>
</comment>
<keyword evidence="1" id="KW-0732">Signal</keyword>
<keyword evidence="4" id="KW-1185">Reference proteome</keyword>
<name>A0ABW3DC28_9BACL</name>
<feature type="compositionally biased region" description="Low complexity" evidence="2">
    <location>
        <begin position="31"/>
        <end position="48"/>
    </location>
</feature>
<dbReference type="RefSeq" id="WP_379288621.1">
    <property type="nucleotide sequence ID" value="NZ_JBHTIU010000039.1"/>
</dbReference>
<evidence type="ECO:0000313" key="4">
    <source>
        <dbReference type="Proteomes" id="UP001597120"/>
    </source>
</evidence>
<protein>
    <submittedName>
        <fullName evidence="3">ABC transporter substrate-binding protein</fullName>
    </submittedName>
</protein>
<dbReference type="PROSITE" id="PS51257">
    <property type="entry name" value="PROKAR_LIPOPROTEIN"/>
    <property type="match status" value="1"/>
</dbReference>
<reference evidence="4" key="1">
    <citation type="journal article" date="2019" name="Int. J. Syst. Evol. Microbiol.">
        <title>The Global Catalogue of Microorganisms (GCM) 10K type strain sequencing project: providing services to taxonomists for standard genome sequencing and annotation.</title>
        <authorList>
            <consortium name="The Broad Institute Genomics Platform"/>
            <consortium name="The Broad Institute Genome Sequencing Center for Infectious Disease"/>
            <person name="Wu L."/>
            <person name="Ma J."/>
        </authorList>
    </citation>
    <scope>NUCLEOTIDE SEQUENCE [LARGE SCALE GENOMIC DNA]</scope>
    <source>
        <strain evidence="4">CCUG 57263</strain>
    </source>
</reference>
<dbReference type="Gene3D" id="3.40.190.10">
    <property type="entry name" value="Periplasmic binding protein-like II"/>
    <property type="match status" value="2"/>
</dbReference>
<proteinExistence type="predicted"/>